<protein>
    <submittedName>
        <fullName evidence="3">Acyltransferase</fullName>
    </submittedName>
</protein>
<dbReference type="EMBL" id="CP048630">
    <property type="protein sequence ID" value="QIB34268.1"/>
    <property type="molecule type" value="Genomic_DNA"/>
</dbReference>
<dbReference type="InterPro" id="IPR050879">
    <property type="entry name" value="Acyltransferase_3"/>
</dbReference>
<dbReference type="GO" id="GO:0000271">
    <property type="term" value="P:polysaccharide biosynthetic process"/>
    <property type="evidence" value="ECO:0007669"/>
    <property type="project" value="TreeGrafter"/>
</dbReference>
<keyword evidence="4" id="KW-1185">Reference proteome</keyword>
<dbReference type="InterPro" id="IPR002656">
    <property type="entry name" value="Acyl_transf_3_dom"/>
</dbReference>
<keyword evidence="3" id="KW-0012">Acyltransferase</keyword>
<dbReference type="RefSeq" id="WP_163075413.1">
    <property type="nucleotide sequence ID" value="NZ_CP048630.1"/>
</dbReference>
<feature type="transmembrane region" description="Helical" evidence="1">
    <location>
        <begin position="66"/>
        <end position="87"/>
    </location>
</feature>
<name>A0A6P1YLM3_9HYPH</name>
<feature type="transmembrane region" description="Helical" evidence="1">
    <location>
        <begin position="197"/>
        <end position="214"/>
    </location>
</feature>
<evidence type="ECO:0000313" key="3">
    <source>
        <dbReference type="EMBL" id="QIB34268.1"/>
    </source>
</evidence>
<dbReference type="Proteomes" id="UP000464751">
    <property type="component" value="Chromosome"/>
</dbReference>
<sequence>MKAITGPGSYRLILASIVVVHHFSRLALGHMAVMLFFILSGYWIARMWTEKYSKGRNPYRTFILSRLMRLLPAFWLINLITLLALWFVDASQLVPMDTYLAAAHAIISNIFLIGYESLSTHPLGSAWSLDIEMQFYIAAPLVVAAVFRQPLLGLAGALVISIGSYALFDESLFTTFLLFFSLGIAAYRLNWRPSDRLAAASAFLGVAVLLAILATPGLRDTLLGGTQRKPAFEYVTLVNNILAIILIPATLATVYRRGGRLDSMYGDLSYIVYLLHWTPVVIVSLYVGNLPPTARLPYVALAFVLTYLGSWVIWIGFDHPLHAVRASVVNKLLKQPVAVPPRATSGSSG</sequence>
<dbReference type="AlphaFoldDB" id="A0A6P1YLM3"/>
<feature type="transmembrane region" description="Helical" evidence="1">
    <location>
        <begin position="99"/>
        <end position="115"/>
    </location>
</feature>
<keyword evidence="1" id="KW-0812">Transmembrane</keyword>
<feature type="transmembrane region" description="Helical" evidence="1">
    <location>
        <begin position="135"/>
        <end position="160"/>
    </location>
</feature>
<keyword evidence="1" id="KW-1133">Transmembrane helix</keyword>
<feature type="transmembrane region" description="Helical" evidence="1">
    <location>
        <begin position="267"/>
        <end position="286"/>
    </location>
</feature>
<dbReference type="Pfam" id="PF01757">
    <property type="entry name" value="Acyl_transf_3"/>
    <property type="match status" value="1"/>
</dbReference>
<feature type="domain" description="Acyltransferase 3" evidence="2">
    <location>
        <begin position="11"/>
        <end position="314"/>
    </location>
</feature>
<keyword evidence="1" id="KW-0472">Membrane</keyword>
<gene>
    <name evidence="3" type="ORF">G3A50_11520</name>
</gene>
<evidence type="ECO:0000313" key="4">
    <source>
        <dbReference type="Proteomes" id="UP000464751"/>
    </source>
</evidence>
<evidence type="ECO:0000256" key="1">
    <source>
        <dbReference type="SAM" id="Phobius"/>
    </source>
</evidence>
<feature type="transmembrane region" description="Helical" evidence="1">
    <location>
        <begin position="172"/>
        <end position="190"/>
    </location>
</feature>
<evidence type="ECO:0000259" key="2">
    <source>
        <dbReference type="Pfam" id="PF01757"/>
    </source>
</evidence>
<feature type="transmembrane region" description="Helical" evidence="1">
    <location>
        <begin position="234"/>
        <end position="255"/>
    </location>
</feature>
<keyword evidence="3" id="KW-0808">Transferase</keyword>
<dbReference type="KEGG" id="apra:G3A50_11520"/>
<feature type="transmembrane region" description="Helical" evidence="1">
    <location>
        <begin position="298"/>
        <end position="317"/>
    </location>
</feature>
<dbReference type="GO" id="GO:0016020">
    <property type="term" value="C:membrane"/>
    <property type="evidence" value="ECO:0007669"/>
    <property type="project" value="TreeGrafter"/>
</dbReference>
<reference evidence="3 4" key="1">
    <citation type="submission" date="2020-02" db="EMBL/GenBank/DDBJ databases">
        <authorList>
            <person name="Li G."/>
        </authorList>
    </citation>
    <scope>NUCLEOTIDE SEQUENCE [LARGE SCALE GENOMIC DNA]</scope>
    <source>
        <strain evidence="3 4">DSM 102029</strain>
    </source>
</reference>
<dbReference type="PANTHER" id="PTHR23028">
    <property type="entry name" value="ACETYLTRANSFERASE"/>
    <property type="match status" value="1"/>
</dbReference>
<accession>A0A6P1YLM3</accession>
<dbReference type="GO" id="GO:0016747">
    <property type="term" value="F:acyltransferase activity, transferring groups other than amino-acyl groups"/>
    <property type="evidence" value="ECO:0007669"/>
    <property type="project" value="InterPro"/>
</dbReference>
<feature type="transmembrane region" description="Helical" evidence="1">
    <location>
        <begin position="26"/>
        <end position="45"/>
    </location>
</feature>
<organism evidence="3 4">
    <name type="scientific">Ancylobacter pratisalsi</name>
    <dbReference type="NCBI Taxonomy" id="1745854"/>
    <lineage>
        <taxon>Bacteria</taxon>
        <taxon>Pseudomonadati</taxon>
        <taxon>Pseudomonadota</taxon>
        <taxon>Alphaproteobacteria</taxon>
        <taxon>Hyphomicrobiales</taxon>
        <taxon>Xanthobacteraceae</taxon>
        <taxon>Ancylobacter</taxon>
    </lineage>
</organism>
<dbReference type="PANTHER" id="PTHR23028:SF53">
    <property type="entry name" value="ACYL_TRANSF_3 DOMAIN-CONTAINING PROTEIN"/>
    <property type="match status" value="1"/>
</dbReference>
<proteinExistence type="predicted"/>